<dbReference type="InterPro" id="IPR036594">
    <property type="entry name" value="Meth_synthase_dom"/>
</dbReference>
<dbReference type="InterPro" id="IPR011005">
    <property type="entry name" value="Dihydropteroate_synth-like_sf"/>
</dbReference>
<feature type="domain" description="B12-binding" evidence="26">
    <location>
        <begin position="746"/>
        <end position="881"/>
    </location>
</feature>
<comment type="catalytic activity">
    <reaction evidence="1 21">
        <text>(6S)-5-methyl-5,6,7,8-tetrahydrofolate + L-homocysteine = (6S)-5,6,7,8-tetrahydrofolate + L-methionine</text>
        <dbReference type="Rhea" id="RHEA:11172"/>
        <dbReference type="ChEBI" id="CHEBI:18608"/>
        <dbReference type="ChEBI" id="CHEBI:57453"/>
        <dbReference type="ChEBI" id="CHEBI:57844"/>
        <dbReference type="ChEBI" id="CHEBI:58199"/>
        <dbReference type="EC" id="2.1.1.13"/>
    </reaction>
</comment>
<dbReference type="Gene3D" id="3.40.50.280">
    <property type="entry name" value="Cobalamin-binding domain"/>
    <property type="match status" value="1"/>
</dbReference>
<evidence type="ECO:0000256" key="5">
    <source>
        <dbReference type="ARBA" id="ARBA00010398"/>
    </source>
</evidence>
<dbReference type="InterPro" id="IPR006158">
    <property type="entry name" value="Cobalamin-bd"/>
</dbReference>
<feature type="binding site" evidence="22">
    <location>
        <position position="311"/>
    </location>
    <ligand>
        <name>Zn(2+)</name>
        <dbReference type="ChEBI" id="CHEBI:29105"/>
    </ligand>
</feature>
<evidence type="ECO:0000259" key="25">
    <source>
        <dbReference type="PROSITE" id="PS50974"/>
    </source>
</evidence>
<comment type="pathway">
    <text evidence="4 21">Amino-acid biosynthesis; L-methionine biosynthesis via de novo pathway; L-methionine from L-homocysteine (MetH route): step 1/1.</text>
</comment>
<dbReference type="Pfam" id="PF02607">
    <property type="entry name" value="B12-binding_2"/>
    <property type="match status" value="1"/>
</dbReference>
<keyword evidence="11 21" id="KW-0808">Transferase</keyword>
<dbReference type="PIRSF" id="PIRSF000381">
    <property type="entry name" value="MetH"/>
    <property type="match status" value="1"/>
</dbReference>
<name>A0ABY2SGV4_9HYPH</name>
<dbReference type="NCBIfam" id="NF007024">
    <property type="entry name" value="PRK09490.1"/>
    <property type="match status" value="1"/>
</dbReference>
<reference evidence="28 29" key="1">
    <citation type="submission" date="2019-04" db="EMBL/GenBank/DDBJ databases">
        <authorList>
            <person name="Li M."/>
            <person name="Gao C."/>
        </authorList>
    </citation>
    <scope>NUCLEOTIDE SEQUENCE [LARGE SCALE GENOMIC DNA]</scope>
    <source>
        <strain evidence="28 29">BGMRC 2031</strain>
    </source>
</reference>
<evidence type="ECO:0000256" key="10">
    <source>
        <dbReference type="ARBA" id="ARBA00022628"/>
    </source>
</evidence>
<keyword evidence="29" id="KW-1185">Reference proteome</keyword>
<dbReference type="Gene3D" id="3.20.20.330">
    <property type="entry name" value="Homocysteine-binding-like domain"/>
    <property type="match status" value="1"/>
</dbReference>
<evidence type="ECO:0000256" key="2">
    <source>
        <dbReference type="ARBA" id="ARBA00001947"/>
    </source>
</evidence>
<dbReference type="PROSITE" id="PS51337">
    <property type="entry name" value="B12_BINDING_NTER"/>
    <property type="match status" value="1"/>
</dbReference>
<dbReference type="GO" id="GO:0008705">
    <property type="term" value="F:methionine synthase activity"/>
    <property type="evidence" value="ECO:0007669"/>
    <property type="project" value="UniProtKB-EC"/>
</dbReference>
<feature type="domain" description="B12-binding N-terminal" evidence="27">
    <location>
        <begin position="650"/>
        <end position="744"/>
    </location>
</feature>
<dbReference type="SMART" id="SM01018">
    <property type="entry name" value="B12-binding_2"/>
    <property type="match status" value="1"/>
</dbReference>
<keyword evidence="10 21" id="KW-0846">Cobalamin</keyword>
<evidence type="ECO:0000313" key="29">
    <source>
        <dbReference type="Proteomes" id="UP000305202"/>
    </source>
</evidence>
<dbReference type="Gene3D" id="1.10.288.10">
    <property type="entry name" value="Cobalamin-dependent Methionine Synthase, domain 2"/>
    <property type="match status" value="1"/>
</dbReference>
<dbReference type="InterPro" id="IPR037010">
    <property type="entry name" value="VitB12-dep_Met_synth_activ_sf"/>
</dbReference>
<sequence>MINRKDDIRRQLARRIMVLDGAMGTMIQSYRLEEADFRGQRFSQWPCDLKGNNDLLVLTRPDIISAIHYAYLEAGADILETNTFNSTAIAMADYQMESLVGELNYEAARLARQSADEWTARTPDKPRYVAGVLGPTNRTASISPNVNDPAFRNISFDELVSAYRVAIHALVEGGVNLLMVETIFDTLNAKAAIFAIESELDAMGVNLPVMISGTITDASGRTLSGQTTEAFYNSLRHIQPLTFGLNCALGPGELRQYVAELSRIAECHVSAHPNAGLPNAFGEYDLGPDAMAEHIGEWASAGLVNIVGGCCGTTPRHIAAIARAVEGLAPRQLPIRPVACRLAGLEPLNIESDSLFVNVGERTNVTGSARFKRLIKEEKYPEALAVALQQVENGAQIIDINMDEGMLDAEAAMERFLNLIAGEPDISRVPIMIDSSKWDVIEKGLKCIQGKGIVNSISLKEGEALFLHHARLVRRYGAAVVVMAFDEDGQADTRARKIGICRRAYRILTEKVGFPPEDIIFDPNIFAVATGIEEHNNYALDFIGACADIKAELPHALISGGVSNVSFSFRGNEPVREAIHAVFLYHAIRNGMDMGIVNAGQLAIYDDLPEALRNAVEDVILNRRSDGTERLLELAEKFRNDKEGDTGRQQQLEWRGWPVAKRLEYALVKGITEFIEGDTEEARQQAAQPIEVIEGPLMTGMNVVGDLFGAGKMFLPQVVKSARVMKQAVAYLEPFIQAGKQQQTAAGKILLATVKGDVHDIGKNIVGVVLQCNNYEIIDLGVMVPMDKILSTARQENVDIIGLSGLITPSLDEMVNVAKEMERQGFTLPLLIGGATTSKAHTAVKIERNYSGPTVYVQNASRSVGVVSSLLSNTQRDGFVQRIRSEYETVRIQHGRKKPRTPPVTLQAARDNDAAPDWRNYTPPSVHRPGVQTVTASIETLRNYIDWTPFFMTWSLAGKYPRLLQDEVVGEEARRLFADANAMLDRLSVEKSLTPRGVVGVFPANRVGDDIEIYRDDSRRDVLEVSHHLRQQTEKDGFANYCLADFVAPKVSGKADYIGAFAVTAGLEEDALAEAFDARHDDYNKIMVKALCDRLAEAFAEYLHERVRKVYWGFAANENLSNEELIRENYQGIRPAPGYPACPDHTEKAVIWRLLDVDNTTGMRLTESFAMWPGASVSGWYFSHPDSKYFAVAQIQRDQVEDYAVRKQISVAEAERWLAPNLGYDAD</sequence>
<evidence type="ECO:0000256" key="15">
    <source>
        <dbReference type="ARBA" id="ARBA00022833"/>
    </source>
</evidence>
<dbReference type="PANTHER" id="PTHR45833:SF1">
    <property type="entry name" value="METHIONINE SYNTHASE"/>
    <property type="match status" value="1"/>
</dbReference>
<comment type="cofactor">
    <cofactor evidence="3 21">
        <name>methylcob(III)alamin</name>
        <dbReference type="ChEBI" id="CHEBI:28115"/>
    </cofactor>
</comment>
<dbReference type="InterPro" id="IPR004223">
    <property type="entry name" value="VitB12-dep_Met_synth_activ_dom"/>
</dbReference>
<dbReference type="Pfam" id="PF02965">
    <property type="entry name" value="Met_synt_B12"/>
    <property type="match status" value="1"/>
</dbReference>
<evidence type="ECO:0000256" key="6">
    <source>
        <dbReference type="ARBA" id="ARBA00012032"/>
    </source>
</evidence>
<dbReference type="Gene3D" id="3.10.196.10">
    <property type="entry name" value="Vitamin B12-dependent methionine synthase, activation domain"/>
    <property type="match status" value="1"/>
</dbReference>
<dbReference type="Gene3D" id="3.20.20.20">
    <property type="entry name" value="Dihydropteroate synthase-like"/>
    <property type="match status" value="1"/>
</dbReference>
<dbReference type="PROSITE" id="PS50970">
    <property type="entry name" value="HCY"/>
    <property type="match status" value="1"/>
</dbReference>
<evidence type="ECO:0000256" key="4">
    <source>
        <dbReference type="ARBA" id="ARBA00005178"/>
    </source>
</evidence>
<comment type="domain">
    <text evidence="21">Modular enzyme with four functionally distinct domains. The isolated Hcy-binding domain catalyzes methyl transfer from free methylcobalamin to homocysteine. The Hcy-binding domain in association with the pterin-binding domain catalyzes the methylation of cob(I)alamin by methyltetrahydrofolate and the methylation of homocysteine. The B12-binding domain binds the cofactor. The AdoMet activation domain binds S-adenosyl-L-methionine. Under aerobic conditions cob(I)alamin can be converted to inactive cob(II)alamin. Reductive methylation by S-adenosyl-L-methionine and flavodoxin regenerates methylcobalamin.</text>
</comment>
<evidence type="ECO:0000259" key="27">
    <source>
        <dbReference type="PROSITE" id="PS51337"/>
    </source>
</evidence>
<dbReference type="InterPro" id="IPR011822">
    <property type="entry name" value="MetH"/>
</dbReference>
<keyword evidence="16 21" id="KW-0486">Methionine biosynthesis</keyword>
<evidence type="ECO:0000256" key="18">
    <source>
        <dbReference type="ARBA" id="ARBA00025552"/>
    </source>
</evidence>
<dbReference type="PANTHER" id="PTHR45833">
    <property type="entry name" value="METHIONINE SYNTHASE"/>
    <property type="match status" value="1"/>
</dbReference>
<evidence type="ECO:0000256" key="11">
    <source>
        <dbReference type="ARBA" id="ARBA00022679"/>
    </source>
</evidence>
<evidence type="ECO:0000256" key="16">
    <source>
        <dbReference type="ARBA" id="ARBA00023167"/>
    </source>
</evidence>
<evidence type="ECO:0000313" key="28">
    <source>
        <dbReference type="EMBL" id="TKI04420.1"/>
    </source>
</evidence>
<dbReference type="InterPro" id="IPR003726">
    <property type="entry name" value="HCY_dom"/>
</dbReference>
<dbReference type="SUPFAM" id="SSF51717">
    <property type="entry name" value="Dihydropteroate synthetase-like"/>
    <property type="match status" value="1"/>
</dbReference>
<dbReference type="Gene3D" id="1.10.1240.10">
    <property type="entry name" value="Methionine synthase domain"/>
    <property type="match status" value="1"/>
</dbReference>
<evidence type="ECO:0000256" key="17">
    <source>
        <dbReference type="ARBA" id="ARBA00023285"/>
    </source>
</evidence>
<dbReference type="InterPro" id="IPR050554">
    <property type="entry name" value="Met_Synthase/Corrinoid"/>
</dbReference>
<evidence type="ECO:0000256" key="14">
    <source>
        <dbReference type="ARBA" id="ARBA00022737"/>
    </source>
</evidence>
<dbReference type="InterPro" id="IPR003759">
    <property type="entry name" value="Cbl-bd_cap"/>
</dbReference>
<evidence type="ECO:0000259" key="23">
    <source>
        <dbReference type="PROSITE" id="PS50970"/>
    </source>
</evidence>
<keyword evidence="14" id="KW-0677">Repeat</keyword>
<dbReference type="SUPFAM" id="SSF82282">
    <property type="entry name" value="Homocysteine S-methyltransferase"/>
    <property type="match status" value="1"/>
</dbReference>
<organism evidence="28 29">
    <name type="scientific">Martelella alba</name>
    <dbReference type="NCBI Taxonomy" id="2590451"/>
    <lineage>
        <taxon>Bacteria</taxon>
        <taxon>Pseudomonadati</taxon>
        <taxon>Pseudomonadota</taxon>
        <taxon>Alphaproteobacteria</taxon>
        <taxon>Hyphomicrobiales</taxon>
        <taxon>Aurantimonadaceae</taxon>
        <taxon>Martelella</taxon>
    </lineage>
</organism>
<accession>A0ABY2SGV4</accession>
<dbReference type="PROSITE" id="PS51332">
    <property type="entry name" value="B12_BINDING"/>
    <property type="match status" value="1"/>
</dbReference>
<feature type="domain" description="Pterin-binding" evidence="24">
    <location>
        <begin position="356"/>
        <end position="617"/>
    </location>
</feature>
<dbReference type="InterPro" id="IPR033706">
    <property type="entry name" value="Met_synthase_B12-bd"/>
</dbReference>
<dbReference type="PROSITE" id="PS50974">
    <property type="entry name" value="ADOMET_ACTIVATION"/>
    <property type="match status" value="1"/>
</dbReference>
<feature type="binding site" evidence="22">
    <location>
        <position position="247"/>
    </location>
    <ligand>
        <name>Zn(2+)</name>
        <dbReference type="ChEBI" id="CHEBI:29105"/>
    </ligand>
</feature>
<proteinExistence type="inferred from homology"/>
<evidence type="ECO:0000256" key="13">
    <source>
        <dbReference type="ARBA" id="ARBA00022723"/>
    </source>
</evidence>
<keyword evidence="13 21" id="KW-0479">Metal-binding</keyword>
<keyword evidence="9 21" id="KW-0028">Amino-acid biosynthesis</keyword>
<comment type="function">
    <text evidence="18 21">Catalyzes the transfer of a methyl group from methyl-cobalamin to homocysteine, yielding enzyme-bound cob(I)alamin and methionine. Subsequently, remethylates the cofactor using methyltetrahydrofolate.</text>
</comment>
<dbReference type="SUPFAM" id="SSF47644">
    <property type="entry name" value="Methionine synthase domain"/>
    <property type="match status" value="1"/>
</dbReference>
<comment type="cofactor">
    <cofactor evidence="2 21 22">
        <name>Zn(2+)</name>
        <dbReference type="ChEBI" id="CHEBI:29105"/>
    </cofactor>
</comment>
<dbReference type="InterPro" id="IPR036589">
    <property type="entry name" value="HCY_dom_sf"/>
</dbReference>
<keyword evidence="12 21" id="KW-0949">S-adenosyl-L-methionine</keyword>
<feature type="domain" description="Hcy-binding" evidence="23">
    <location>
        <begin position="5"/>
        <end position="325"/>
    </location>
</feature>
<evidence type="ECO:0000256" key="22">
    <source>
        <dbReference type="PROSITE-ProRule" id="PRU00333"/>
    </source>
</evidence>
<evidence type="ECO:0000256" key="8">
    <source>
        <dbReference type="ARBA" id="ARBA00022603"/>
    </source>
</evidence>
<evidence type="ECO:0000256" key="12">
    <source>
        <dbReference type="ARBA" id="ARBA00022691"/>
    </source>
</evidence>
<gene>
    <name evidence="28" type="primary">metH</name>
    <name evidence="28" type="ORF">FCN80_18265</name>
</gene>
<dbReference type="EMBL" id="SZPQ01000029">
    <property type="protein sequence ID" value="TKI04420.1"/>
    <property type="molecule type" value="Genomic_DNA"/>
</dbReference>
<dbReference type="GO" id="GO:0032259">
    <property type="term" value="P:methylation"/>
    <property type="evidence" value="ECO:0007669"/>
    <property type="project" value="UniProtKB-KW"/>
</dbReference>
<evidence type="ECO:0000256" key="9">
    <source>
        <dbReference type="ARBA" id="ARBA00022605"/>
    </source>
</evidence>
<evidence type="ECO:0000256" key="7">
    <source>
        <dbReference type="ARBA" id="ARBA00013998"/>
    </source>
</evidence>
<evidence type="ECO:0000256" key="19">
    <source>
        <dbReference type="ARBA" id="ARBA00031040"/>
    </source>
</evidence>
<dbReference type="InterPro" id="IPR036724">
    <property type="entry name" value="Cobalamin-bd_sf"/>
</dbReference>
<dbReference type="Pfam" id="PF02574">
    <property type="entry name" value="S-methyl_trans"/>
    <property type="match status" value="1"/>
</dbReference>
<evidence type="ECO:0000256" key="3">
    <source>
        <dbReference type="ARBA" id="ARBA00001956"/>
    </source>
</evidence>
<evidence type="ECO:0000256" key="1">
    <source>
        <dbReference type="ARBA" id="ARBA00001700"/>
    </source>
</evidence>
<keyword evidence="8 21" id="KW-0489">Methyltransferase</keyword>
<dbReference type="RefSeq" id="WP_136991598.1">
    <property type="nucleotide sequence ID" value="NZ_SZPQ01000029.1"/>
</dbReference>
<dbReference type="InterPro" id="IPR000489">
    <property type="entry name" value="Pterin-binding_dom"/>
</dbReference>
<feature type="binding site" evidence="22">
    <location>
        <position position="310"/>
    </location>
    <ligand>
        <name>Zn(2+)</name>
        <dbReference type="ChEBI" id="CHEBI:29105"/>
    </ligand>
</feature>
<dbReference type="CDD" id="cd00740">
    <property type="entry name" value="MeTr"/>
    <property type="match status" value="1"/>
</dbReference>
<dbReference type="Proteomes" id="UP000305202">
    <property type="component" value="Unassembled WGS sequence"/>
</dbReference>
<evidence type="ECO:0000259" key="24">
    <source>
        <dbReference type="PROSITE" id="PS50972"/>
    </source>
</evidence>
<dbReference type="SUPFAM" id="SSF56507">
    <property type="entry name" value="Methionine synthase activation domain-like"/>
    <property type="match status" value="1"/>
</dbReference>
<dbReference type="PROSITE" id="PS50972">
    <property type="entry name" value="PTERIN_BINDING"/>
    <property type="match status" value="1"/>
</dbReference>
<dbReference type="Pfam" id="PF00809">
    <property type="entry name" value="Pterin_bind"/>
    <property type="match status" value="1"/>
</dbReference>
<protein>
    <recommendedName>
        <fullName evidence="7 20">Methionine synthase</fullName>
        <ecNumber evidence="6 20">2.1.1.13</ecNumber>
    </recommendedName>
    <alternativeName>
        <fullName evidence="19 21">5-methyltetrahydrofolate--homocysteine methyltransferase</fullName>
    </alternativeName>
</protein>
<feature type="domain" description="AdoMet activation" evidence="25">
    <location>
        <begin position="897"/>
        <end position="1227"/>
    </location>
</feature>
<dbReference type="EC" id="2.1.1.13" evidence="6 20"/>
<dbReference type="CDD" id="cd02069">
    <property type="entry name" value="methionine_synthase_B12_BD"/>
    <property type="match status" value="1"/>
</dbReference>
<dbReference type="NCBIfam" id="TIGR02082">
    <property type="entry name" value="metH"/>
    <property type="match status" value="1"/>
</dbReference>
<evidence type="ECO:0000256" key="21">
    <source>
        <dbReference type="PIRNR" id="PIRNR000381"/>
    </source>
</evidence>
<dbReference type="Pfam" id="PF02310">
    <property type="entry name" value="B12-binding"/>
    <property type="match status" value="1"/>
</dbReference>
<evidence type="ECO:0000256" key="20">
    <source>
        <dbReference type="NCBIfam" id="TIGR02082"/>
    </source>
</evidence>
<comment type="similarity">
    <text evidence="5">Belongs to the vitamin-B12 dependent methionine synthase family.</text>
</comment>
<keyword evidence="17 21" id="KW-0170">Cobalt</keyword>
<keyword evidence="15 21" id="KW-0862">Zinc</keyword>
<comment type="caution">
    <text evidence="28">The sequence shown here is derived from an EMBL/GenBank/DDBJ whole genome shotgun (WGS) entry which is preliminary data.</text>
</comment>
<evidence type="ECO:0000259" key="26">
    <source>
        <dbReference type="PROSITE" id="PS51332"/>
    </source>
</evidence>
<dbReference type="SUPFAM" id="SSF52242">
    <property type="entry name" value="Cobalamin (vitamin B12)-binding domain"/>
    <property type="match status" value="1"/>
</dbReference>